<dbReference type="Pfam" id="PF13561">
    <property type="entry name" value="adh_short_C2"/>
    <property type="match status" value="1"/>
</dbReference>
<organism evidence="4 5">
    <name type="scientific">Lophium mytilinum</name>
    <dbReference type="NCBI Taxonomy" id="390894"/>
    <lineage>
        <taxon>Eukaryota</taxon>
        <taxon>Fungi</taxon>
        <taxon>Dikarya</taxon>
        <taxon>Ascomycota</taxon>
        <taxon>Pezizomycotina</taxon>
        <taxon>Dothideomycetes</taxon>
        <taxon>Pleosporomycetidae</taxon>
        <taxon>Mytilinidiales</taxon>
        <taxon>Mytilinidiaceae</taxon>
        <taxon>Lophium</taxon>
    </lineage>
</organism>
<keyword evidence="5" id="KW-1185">Reference proteome</keyword>
<dbReference type="OrthoDB" id="2898618at2759"/>
<dbReference type="InterPro" id="IPR052178">
    <property type="entry name" value="Sec_Metab_Biosynth_SDR"/>
</dbReference>
<dbReference type="CDD" id="cd05233">
    <property type="entry name" value="SDR_c"/>
    <property type="match status" value="1"/>
</dbReference>
<dbReference type="AlphaFoldDB" id="A0A6A6QBL3"/>
<accession>A0A6A6QBL3</accession>
<evidence type="ECO:0000313" key="5">
    <source>
        <dbReference type="Proteomes" id="UP000799750"/>
    </source>
</evidence>
<dbReference type="PROSITE" id="PS00061">
    <property type="entry name" value="ADH_SHORT"/>
    <property type="match status" value="1"/>
</dbReference>
<dbReference type="PRINTS" id="PR00081">
    <property type="entry name" value="GDHRDH"/>
</dbReference>
<dbReference type="GO" id="GO:0016491">
    <property type="term" value="F:oxidoreductase activity"/>
    <property type="evidence" value="ECO:0007669"/>
    <property type="project" value="UniProtKB-KW"/>
</dbReference>
<dbReference type="Gene3D" id="3.40.50.720">
    <property type="entry name" value="NAD(P)-binding Rossmann-like Domain"/>
    <property type="match status" value="1"/>
</dbReference>
<evidence type="ECO:0000256" key="2">
    <source>
        <dbReference type="ARBA" id="ARBA00022857"/>
    </source>
</evidence>
<evidence type="ECO:0000313" key="4">
    <source>
        <dbReference type="EMBL" id="KAF2489785.1"/>
    </source>
</evidence>
<dbReference type="EMBL" id="MU004198">
    <property type="protein sequence ID" value="KAF2489785.1"/>
    <property type="molecule type" value="Genomic_DNA"/>
</dbReference>
<dbReference type="InterPro" id="IPR002347">
    <property type="entry name" value="SDR_fam"/>
</dbReference>
<dbReference type="InterPro" id="IPR036291">
    <property type="entry name" value="NAD(P)-bd_dom_sf"/>
</dbReference>
<dbReference type="PANTHER" id="PTHR43618">
    <property type="entry name" value="7-ALPHA-HYDROXYSTEROID DEHYDROGENASE"/>
    <property type="match status" value="1"/>
</dbReference>
<dbReference type="SUPFAM" id="SSF51735">
    <property type="entry name" value="NAD(P)-binding Rossmann-fold domains"/>
    <property type="match status" value="1"/>
</dbReference>
<reference evidence="4" key="1">
    <citation type="journal article" date="2020" name="Stud. Mycol.">
        <title>101 Dothideomycetes genomes: a test case for predicting lifestyles and emergence of pathogens.</title>
        <authorList>
            <person name="Haridas S."/>
            <person name="Albert R."/>
            <person name="Binder M."/>
            <person name="Bloem J."/>
            <person name="Labutti K."/>
            <person name="Salamov A."/>
            <person name="Andreopoulos B."/>
            <person name="Baker S."/>
            <person name="Barry K."/>
            <person name="Bills G."/>
            <person name="Bluhm B."/>
            <person name="Cannon C."/>
            <person name="Castanera R."/>
            <person name="Culley D."/>
            <person name="Daum C."/>
            <person name="Ezra D."/>
            <person name="Gonzalez J."/>
            <person name="Henrissat B."/>
            <person name="Kuo A."/>
            <person name="Liang C."/>
            <person name="Lipzen A."/>
            <person name="Lutzoni F."/>
            <person name="Magnuson J."/>
            <person name="Mondo S."/>
            <person name="Nolan M."/>
            <person name="Ohm R."/>
            <person name="Pangilinan J."/>
            <person name="Park H.-J."/>
            <person name="Ramirez L."/>
            <person name="Alfaro M."/>
            <person name="Sun H."/>
            <person name="Tritt A."/>
            <person name="Yoshinaga Y."/>
            <person name="Zwiers L.-H."/>
            <person name="Turgeon B."/>
            <person name="Goodwin S."/>
            <person name="Spatafora J."/>
            <person name="Crous P."/>
            <person name="Grigoriev I."/>
        </authorList>
    </citation>
    <scope>NUCLEOTIDE SEQUENCE</scope>
    <source>
        <strain evidence="4">CBS 269.34</strain>
    </source>
</reference>
<dbReference type="Proteomes" id="UP000799750">
    <property type="component" value="Unassembled WGS sequence"/>
</dbReference>
<gene>
    <name evidence="4" type="ORF">BU16DRAFT_518396</name>
</gene>
<evidence type="ECO:0000256" key="3">
    <source>
        <dbReference type="ARBA" id="ARBA00023002"/>
    </source>
</evidence>
<keyword evidence="3" id="KW-0560">Oxidoreductase</keyword>
<keyword evidence="2" id="KW-0521">NADP</keyword>
<name>A0A6A6QBL3_9PEZI</name>
<protein>
    <submittedName>
        <fullName evidence="4">3-oxoacyl-reductase</fullName>
    </submittedName>
</protein>
<evidence type="ECO:0000256" key="1">
    <source>
        <dbReference type="ARBA" id="ARBA00006484"/>
    </source>
</evidence>
<dbReference type="PANTHER" id="PTHR43618:SF18">
    <property type="entry name" value="SHORT CHAIN DEHYDROGENASE_REDUCTASE FAMILY (AFU_ORTHOLOGUE AFUA_5G12480)"/>
    <property type="match status" value="1"/>
</dbReference>
<comment type="similarity">
    <text evidence="1">Belongs to the short-chain dehydrogenases/reductases (SDR) family.</text>
</comment>
<proteinExistence type="inferred from homology"/>
<sequence length="297" mass="31280">MSHLEAGNLFNVKDMVFVVTGGGTGIGAMFARALDINGAAKVYIIGRRLDKLQEVAQSATNQTIIPIQGDITSKESLTTIAERITSEVSFVNAVIANSGAAGPRLDALPKSPPPSLADLHAFLWATPPAEFNETFFVNTTAAFYTLLAFLPLLDAGNKDARSPTVRDGGSVKSQFVATSSIGGFSRRPGMGYAYAASKAAIIHLVKQMSTCLADYHIRCNSFCPGIYPSDMSQGMIGKDDRTAMGSVSGDIVPLTRIGNDEDAAGALLFLCSRAGAYINGNILISDGGRMSIVPATY</sequence>
<dbReference type="InterPro" id="IPR020904">
    <property type="entry name" value="Sc_DH/Rdtase_CS"/>
</dbReference>